<feature type="domain" description="Response regulatory" evidence="7">
    <location>
        <begin position="8"/>
        <end position="122"/>
    </location>
</feature>
<gene>
    <name evidence="8" type="ORF">A5893_15545</name>
</gene>
<dbReference type="PROSITE" id="PS00676">
    <property type="entry name" value="SIGMA54_INTERACT_2"/>
    <property type="match status" value="1"/>
</dbReference>
<evidence type="ECO:0000256" key="3">
    <source>
        <dbReference type="ARBA" id="ARBA00023015"/>
    </source>
</evidence>
<dbReference type="EMBL" id="LWHJ01000031">
    <property type="protein sequence ID" value="OAQ38209.1"/>
    <property type="molecule type" value="Genomic_DNA"/>
</dbReference>
<dbReference type="AlphaFoldDB" id="A0A179DCF4"/>
<dbReference type="InterPro" id="IPR009057">
    <property type="entry name" value="Homeodomain-like_sf"/>
</dbReference>
<dbReference type="SUPFAM" id="SSF52540">
    <property type="entry name" value="P-loop containing nucleoside triphosphate hydrolases"/>
    <property type="match status" value="1"/>
</dbReference>
<dbReference type="Pfam" id="PF00158">
    <property type="entry name" value="Sigma54_activat"/>
    <property type="match status" value="1"/>
</dbReference>
<dbReference type="InterPro" id="IPR025943">
    <property type="entry name" value="Sigma_54_int_dom_ATP-bd_2"/>
</dbReference>
<dbReference type="InterPro" id="IPR003593">
    <property type="entry name" value="AAA+_ATPase"/>
</dbReference>
<dbReference type="CDD" id="cd00009">
    <property type="entry name" value="AAA"/>
    <property type="match status" value="1"/>
</dbReference>
<evidence type="ECO:0000259" key="7">
    <source>
        <dbReference type="PROSITE" id="PS50110"/>
    </source>
</evidence>
<dbReference type="FunFam" id="3.40.50.300:FF:000006">
    <property type="entry name" value="DNA-binding transcriptional regulator NtrC"/>
    <property type="match status" value="1"/>
</dbReference>
<dbReference type="PANTHER" id="PTHR32071">
    <property type="entry name" value="TRANSCRIPTIONAL REGULATORY PROTEIN"/>
    <property type="match status" value="1"/>
</dbReference>
<dbReference type="Pfam" id="PF00072">
    <property type="entry name" value="Response_reg"/>
    <property type="match status" value="1"/>
</dbReference>
<proteinExistence type="predicted"/>
<comment type="caution">
    <text evidence="8">The sequence shown here is derived from an EMBL/GenBank/DDBJ whole genome shotgun (WGS) entry which is preliminary data.</text>
</comment>
<dbReference type="STRING" id="1826909.A5893_15545"/>
<dbReference type="PROSITE" id="PS00675">
    <property type="entry name" value="SIGMA54_INTERACT_1"/>
    <property type="match status" value="1"/>
</dbReference>
<organism evidence="8 9">
    <name type="scientific">Pedobacter psychrophilus</name>
    <dbReference type="NCBI Taxonomy" id="1826909"/>
    <lineage>
        <taxon>Bacteria</taxon>
        <taxon>Pseudomonadati</taxon>
        <taxon>Bacteroidota</taxon>
        <taxon>Sphingobacteriia</taxon>
        <taxon>Sphingobacteriales</taxon>
        <taxon>Sphingobacteriaceae</taxon>
        <taxon>Pedobacter</taxon>
    </lineage>
</organism>
<dbReference type="GO" id="GO:0043565">
    <property type="term" value="F:sequence-specific DNA binding"/>
    <property type="evidence" value="ECO:0007669"/>
    <property type="project" value="InterPro"/>
</dbReference>
<keyword evidence="9" id="KW-1185">Reference proteome</keyword>
<dbReference type="GO" id="GO:0005524">
    <property type="term" value="F:ATP binding"/>
    <property type="evidence" value="ECO:0007669"/>
    <property type="project" value="UniProtKB-KW"/>
</dbReference>
<dbReference type="Proteomes" id="UP000078459">
    <property type="component" value="Unassembled WGS sequence"/>
</dbReference>
<reference evidence="8 9" key="2">
    <citation type="submission" date="2016-06" db="EMBL/GenBank/DDBJ databases">
        <title>Pedobacter psychrophilus sp. nov., isolated from Antarctic fragmentary rock.</title>
        <authorList>
            <person name="Svec P."/>
        </authorList>
    </citation>
    <scope>NUCLEOTIDE SEQUENCE [LARGE SCALE GENOMIC DNA]</scope>
    <source>
        <strain evidence="8 9">CCM 8644</strain>
    </source>
</reference>
<dbReference type="Gene3D" id="1.10.10.60">
    <property type="entry name" value="Homeodomain-like"/>
    <property type="match status" value="1"/>
</dbReference>
<dbReference type="Gene3D" id="3.40.50.2300">
    <property type="match status" value="1"/>
</dbReference>
<keyword evidence="3" id="KW-0805">Transcription regulation</keyword>
<reference evidence="8 9" key="1">
    <citation type="submission" date="2016-04" db="EMBL/GenBank/DDBJ databases">
        <authorList>
            <person name="Evans L.H."/>
            <person name="Alamgir A."/>
            <person name="Owens N."/>
            <person name="Weber N.D."/>
            <person name="Virtaneva K."/>
            <person name="Barbian K."/>
            <person name="Babar A."/>
            <person name="Rosenke K."/>
        </authorList>
    </citation>
    <scope>NUCLEOTIDE SEQUENCE [LARGE SCALE GENOMIC DNA]</scope>
    <source>
        <strain evidence="8 9">CCM 8644</strain>
    </source>
</reference>
<dbReference type="SMART" id="SM00448">
    <property type="entry name" value="REC"/>
    <property type="match status" value="1"/>
</dbReference>
<dbReference type="InterPro" id="IPR002197">
    <property type="entry name" value="HTH_Fis"/>
</dbReference>
<evidence type="ECO:0000313" key="8">
    <source>
        <dbReference type="EMBL" id="OAQ38209.1"/>
    </source>
</evidence>
<dbReference type="InterPro" id="IPR011006">
    <property type="entry name" value="CheY-like_superfamily"/>
</dbReference>
<name>A0A179DCF4_9SPHI</name>
<dbReference type="Gene3D" id="1.10.8.60">
    <property type="match status" value="1"/>
</dbReference>
<evidence type="ECO:0000313" key="9">
    <source>
        <dbReference type="Proteomes" id="UP000078459"/>
    </source>
</evidence>
<dbReference type="PROSITE" id="PS50110">
    <property type="entry name" value="RESPONSE_REGULATORY"/>
    <property type="match status" value="1"/>
</dbReference>
<dbReference type="SUPFAM" id="SSF52172">
    <property type="entry name" value="CheY-like"/>
    <property type="match status" value="1"/>
</dbReference>
<evidence type="ECO:0000256" key="5">
    <source>
        <dbReference type="PROSITE-ProRule" id="PRU00169"/>
    </source>
</evidence>
<dbReference type="PANTHER" id="PTHR32071:SF121">
    <property type="entry name" value="SIGMA L-DEPENDENT TRANSCRIPTIONAL REGULATOR YQIR-RELATED"/>
    <property type="match status" value="1"/>
</dbReference>
<dbReference type="GO" id="GO:0006355">
    <property type="term" value="P:regulation of DNA-templated transcription"/>
    <property type="evidence" value="ECO:0007669"/>
    <property type="project" value="InterPro"/>
</dbReference>
<dbReference type="Gene3D" id="3.40.50.300">
    <property type="entry name" value="P-loop containing nucleotide triphosphate hydrolases"/>
    <property type="match status" value="1"/>
</dbReference>
<accession>A0A179DCF4</accession>
<evidence type="ECO:0000259" key="6">
    <source>
        <dbReference type="PROSITE" id="PS50045"/>
    </source>
</evidence>
<evidence type="ECO:0000256" key="1">
    <source>
        <dbReference type="ARBA" id="ARBA00022741"/>
    </source>
</evidence>
<dbReference type="InterPro" id="IPR025662">
    <property type="entry name" value="Sigma_54_int_dom_ATP-bd_1"/>
</dbReference>
<dbReference type="InterPro" id="IPR001789">
    <property type="entry name" value="Sig_transdc_resp-reg_receiver"/>
</dbReference>
<evidence type="ECO:0000256" key="4">
    <source>
        <dbReference type="ARBA" id="ARBA00023163"/>
    </source>
</evidence>
<dbReference type="InterPro" id="IPR058031">
    <property type="entry name" value="AAA_lid_NorR"/>
</dbReference>
<dbReference type="OrthoDB" id="9767722at2"/>
<sequence>MTNSKSGKILIIDDEEKLNQLLGRILGLEGYEIFQAFNGKSGLEILKNQEIQLVLSDVKLPDINGIILTEQIKALYPHIEVINLTAYGTIADGVKAIQKGAFDYITKGDDNDKIIPLVAKAMEKALLQKRVQELEQKISSKFNFESIIGNSSALKQAVDLAQKVTQTDTTVLLLGETGSGKEVFANAIHYESKRKQEKFIAINCSALSKDLMESELFGHKSGAFTGALKDKKGLFEEAHKGTLFLDEIGELSIELQSKLLRVLETGTFIKVGATETLKVDVRIIAATNRNLKQEAEAGTFRLDLFYRLSVFTIPLPSLNDRKEDIESLVNHYLKEFSLKMNKTVNSVSTGFLKELHSHTWKGNVRELKNIIERAVILAPKNELEVNLLPWEFNQTDLGNATQDLQSVEKHHILKVLNHTQNNKTETARILNIGLTTLYRKLEEYGLK</sequence>
<keyword evidence="4" id="KW-0804">Transcription</keyword>
<dbReference type="RefSeq" id="WP_068823603.1">
    <property type="nucleotide sequence ID" value="NZ_LWHJ01000031.1"/>
</dbReference>
<dbReference type="Pfam" id="PF02954">
    <property type="entry name" value="HTH_8"/>
    <property type="match status" value="1"/>
</dbReference>
<dbReference type="PROSITE" id="PS50045">
    <property type="entry name" value="SIGMA54_INTERACT_4"/>
    <property type="match status" value="1"/>
</dbReference>
<feature type="modified residue" description="4-aspartylphosphate" evidence="5">
    <location>
        <position position="57"/>
    </location>
</feature>
<feature type="domain" description="Sigma-54 factor interaction" evidence="6">
    <location>
        <begin position="147"/>
        <end position="376"/>
    </location>
</feature>
<keyword evidence="1" id="KW-0547">Nucleotide-binding</keyword>
<dbReference type="SUPFAM" id="SSF46689">
    <property type="entry name" value="Homeodomain-like"/>
    <property type="match status" value="1"/>
</dbReference>
<keyword evidence="2" id="KW-0067">ATP-binding</keyword>
<dbReference type="SMART" id="SM00382">
    <property type="entry name" value="AAA"/>
    <property type="match status" value="1"/>
</dbReference>
<protein>
    <submittedName>
        <fullName evidence="8">Sigma-54-dependent Fis family transcriptional regulator</fullName>
    </submittedName>
</protein>
<dbReference type="PRINTS" id="PR01590">
    <property type="entry name" value="HTHFIS"/>
</dbReference>
<dbReference type="InterPro" id="IPR027417">
    <property type="entry name" value="P-loop_NTPase"/>
</dbReference>
<keyword evidence="5" id="KW-0597">Phosphoprotein</keyword>
<dbReference type="InterPro" id="IPR002078">
    <property type="entry name" value="Sigma_54_int"/>
</dbReference>
<dbReference type="Pfam" id="PF25601">
    <property type="entry name" value="AAA_lid_14"/>
    <property type="match status" value="1"/>
</dbReference>
<evidence type="ECO:0000256" key="2">
    <source>
        <dbReference type="ARBA" id="ARBA00022840"/>
    </source>
</evidence>
<dbReference type="GO" id="GO:0000160">
    <property type="term" value="P:phosphorelay signal transduction system"/>
    <property type="evidence" value="ECO:0007669"/>
    <property type="project" value="InterPro"/>
</dbReference>